<protein>
    <submittedName>
        <fullName evidence="1">Uncharacterized protein</fullName>
    </submittedName>
</protein>
<keyword evidence="2" id="KW-1185">Reference proteome</keyword>
<dbReference type="AlphaFoldDB" id="A0A2N0VJU5"/>
<evidence type="ECO:0000313" key="2">
    <source>
        <dbReference type="Proteomes" id="UP000233398"/>
    </source>
</evidence>
<reference evidence="1 2" key="1">
    <citation type="submission" date="2017-11" db="EMBL/GenBank/DDBJ databases">
        <title>Rhodohalobacter 15182 sp. nov., isolated from a salt lake.</title>
        <authorList>
            <person name="Han S."/>
        </authorList>
    </citation>
    <scope>NUCLEOTIDE SEQUENCE [LARGE SCALE GENOMIC DNA]</scope>
    <source>
        <strain evidence="1 2">15182</strain>
    </source>
</reference>
<accession>A0A2N0VJU5</accession>
<gene>
    <name evidence="1" type="ORF">CWD77_03050</name>
</gene>
<dbReference type="EMBL" id="PISP01000001">
    <property type="protein sequence ID" value="PKD44460.1"/>
    <property type="molecule type" value="Genomic_DNA"/>
</dbReference>
<dbReference type="RefSeq" id="WP_101071750.1">
    <property type="nucleotide sequence ID" value="NZ_PISP01000001.1"/>
</dbReference>
<dbReference type="Proteomes" id="UP000233398">
    <property type="component" value="Unassembled WGS sequence"/>
</dbReference>
<organism evidence="1 2">
    <name type="scientific">Rhodohalobacter barkolensis</name>
    <dbReference type="NCBI Taxonomy" id="2053187"/>
    <lineage>
        <taxon>Bacteria</taxon>
        <taxon>Pseudomonadati</taxon>
        <taxon>Balneolota</taxon>
        <taxon>Balneolia</taxon>
        <taxon>Balneolales</taxon>
        <taxon>Balneolaceae</taxon>
        <taxon>Rhodohalobacter</taxon>
    </lineage>
</organism>
<sequence>METPTLNNLKATSTLQEFISANKQTEFLLQSIGIPTDSYQEKTLLQICIEKKWNEKELLSWLRKQASRHQKKKETENFDLNELNRKQLLQYYNKISNRLNRIINEFELDFHRVCKVHGVQYPILKEMHWHLKKISEKVRFDLMMTDKTITPLLKSTNTGSNSILYGEAKKYERSINLVVQDQHQIASHIQKIEKMNPHPDDIEGSCSTMKTAFQDMNELFSEIDTYFELLRNGIIPKLNQAINKD</sequence>
<proteinExistence type="predicted"/>
<name>A0A2N0VJU5_9BACT</name>
<dbReference type="OrthoDB" id="1523105at2"/>
<evidence type="ECO:0000313" key="1">
    <source>
        <dbReference type="EMBL" id="PKD44460.1"/>
    </source>
</evidence>
<comment type="caution">
    <text evidence="1">The sequence shown here is derived from an EMBL/GenBank/DDBJ whole genome shotgun (WGS) entry which is preliminary data.</text>
</comment>